<dbReference type="Proteomes" id="UP001168877">
    <property type="component" value="Unassembled WGS sequence"/>
</dbReference>
<evidence type="ECO:0000313" key="1">
    <source>
        <dbReference type="EMBL" id="KAK0583128.1"/>
    </source>
</evidence>
<accession>A0AA39S0X7</accession>
<sequence>MSIDEFLADLGGPYILRSLSQLFSPSIFTWSPDEGVIWTRILAIFEDRAKAIVEASRRDDAEHEASGIDPSQAWTNASTHLSGQRANALAPFSEAQVEEANEETDEVVPAGPRESETYRSLVSEAHETDYEIITPSSDYVEGDSGPLQSFLIILTGCLFRCAEWGSRPS</sequence>
<evidence type="ECO:0000313" key="2">
    <source>
        <dbReference type="Proteomes" id="UP001168877"/>
    </source>
</evidence>
<reference evidence="1" key="1">
    <citation type="journal article" date="2022" name="Plant J.">
        <title>Strategies of tolerance reflected in two North American maple genomes.</title>
        <authorList>
            <person name="McEvoy S.L."/>
            <person name="Sezen U.U."/>
            <person name="Trouern-Trend A."/>
            <person name="McMahon S.M."/>
            <person name="Schaberg P.G."/>
            <person name="Yang J."/>
            <person name="Wegrzyn J.L."/>
            <person name="Swenson N.G."/>
        </authorList>
    </citation>
    <scope>NUCLEOTIDE SEQUENCE</scope>
    <source>
        <strain evidence="1">NS2018</strain>
    </source>
</reference>
<keyword evidence="2" id="KW-1185">Reference proteome</keyword>
<gene>
    <name evidence="1" type="ORF">LWI29_033611</name>
</gene>
<reference evidence="1" key="2">
    <citation type="submission" date="2023-06" db="EMBL/GenBank/DDBJ databases">
        <authorList>
            <person name="Swenson N.G."/>
            <person name="Wegrzyn J.L."/>
            <person name="Mcevoy S.L."/>
        </authorList>
    </citation>
    <scope>NUCLEOTIDE SEQUENCE</scope>
    <source>
        <strain evidence="1">NS2018</strain>
        <tissue evidence="1">Leaf</tissue>
    </source>
</reference>
<protein>
    <submittedName>
        <fullName evidence="1">Uncharacterized protein</fullName>
    </submittedName>
</protein>
<name>A0AA39S0X7_ACESA</name>
<dbReference type="AlphaFoldDB" id="A0AA39S0X7"/>
<proteinExistence type="predicted"/>
<organism evidence="1 2">
    <name type="scientific">Acer saccharum</name>
    <name type="common">Sugar maple</name>
    <dbReference type="NCBI Taxonomy" id="4024"/>
    <lineage>
        <taxon>Eukaryota</taxon>
        <taxon>Viridiplantae</taxon>
        <taxon>Streptophyta</taxon>
        <taxon>Embryophyta</taxon>
        <taxon>Tracheophyta</taxon>
        <taxon>Spermatophyta</taxon>
        <taxon>Magnoliopsida</taxon>
        <taxon>eudicotyledons</taxon>
        <taxon>Gunneridae</taxon>
        <taxon>Pentapetalae</taxon>
        <taxon>rosids</taxon>
        <taxon>malvids</taxon>
        <taxon>Sapindales</taxon>
        <taxon>Sapindaceae</taxon>
        <taxon>Hippocastanoideae</taxon>
        <taxon>Acereae</taxon>
        <taxon>Acer</taxon>
    </lineage>
</organism>
<comment type="caution">
    <text evidence="1">The sequence shown here is derived from an EMBL/GenBank/DDBJ whole genome shotgun (WGS) entry which is preliminary data.</text>
</comment>
<dbReference type="EMBL" id="JAUESC010000384">
    <property type="protein sequence ID" value="KAK0583128.1"/>
    <property type="molecule type" value="Genomic_DNA"/>
</dbReference>